<gene>
    <name evidence="5" type="ORF">J2S15_000921</name>
</gene>
<dbReference type="SUPFAM" id="SSF53822">
    <property type="entry name" value="Periplasmic binding protein-like I"/>
    <property type="match status" value="1"/>
</dbReference>
<dbReference type="SMART" id="SM00354">
    <property type="entry name" value="HTH_LACI"/>
    <property type="match status" value="1"/>
</dbReference>
<dbReference type="EMBL" id="JAUSUR010000001">
    <property type="protein sequence ID" value="MDQ0360190.1"/>
    <property type="molecule type" value="Genomic_DNA"/>
</dbReference>
<dbReference type="InterPro" id="IPR010982">
    <property type="entry name" value="Lambda_DNA-bd_dom_sf"/>
</dbReference>
<keyword evidence="2" id="KW-0238">DNA-binding</keyword>
<evidence type="ECO:0000256" key="2">
    <source>
        <dbReference type="ARBA" id="ARBA00023125"/>
    </source>
</evidence>
<reference evidence="5 6" key="1">
    <citation type="submission" date="2023-07" db="EMBL/GenBank/DDBJ databases">
        <title>Genomic Encyclopedia of Type Strains, Phase IV (KMG-IV): sequencing the most valuable type-strain genomes for metagenomic binning, comparative biology and taxonomic classification.</title>
        <authorList>
            <person name="Goeker M."/>
        </authorList>
    </citation>
    <scope>NUCLEOTIDE SEQUENCE [LARGE SCALE GENOMIC DNA]</scope>
    <source>
        <strain evidence="5 6">DSM 16784</strain>
    </source>
</reference>
<dbReference type="Gene3D" id="3.40.50.2300">
    <property type="match status" value="2"/>
</dbReference>
<dbReference type="PANTHER" id="PTHR30146">
    <property type="entry name" value="LACI-RELATED TRANSCRIPTIONAL REPRESSOR"/>
    <property type="match status" value="1"/>
</dbReference>
<evidence type="ECO:0000256" key="3">
    <source>
        <dbReference type="ARBA" id="ARBA00023163"/>
    </source>
</evidence>
<keyword evidence="6" id="KW-1185">Reference proteome</keyword>
<dbReference type="PROSITE" id="PS00356">
    <property type="entry name" value="HTH_LACI_1"/>
    <property type="match status" value="1"/>
</dbReference>
<feature type="domain" description="HTH lacI-type" evidence="4">
    <location>
        <begin position="1"/>
        <end position="46"/>
    </location>
</feature>
<dbReference type="Gene3D" id="1.10.260.40">
    <property type="entry name" value="lambda repressor-like DNA-binding domains"/>
    <property type="match status" value="1"/>
</dbReference>
<dbReference type="InterPro" id="IPR028082">
    <property type="entry name" value="Peripla_BP_I"/>
</dbReference>
<dbReference type="CDD" id="cd01392">
    <property type="entry name" value="HTH_LacI"/>
    <property type="match status" value="1"/>
</dbReference>
<accession>A0ABU0DZY5</accession>
<dbReference type="PROSITE" id="PS50932">
    <property type="entry name" value="HTH_LACI_2"/>
    <property type="match status" value="1"/>
</dbReference>
<sequence length="336" mass="37852">MKIKVSDIAKKAGVSSGTVSNALNNRKGIGKEKRDEILKIAHEMGYFKKSGGETHTLRFVVLNKEAHVVDDTPFFSELIRGIETQSSLLGYELLITHISIDNKEKSLLDEILKYDLVDGMVILGTEMEQTDLDVFRHINIPLVIVDAAFRNQEFDFVAINNTDGAYEIVEHLIQNGHEKIGLINSIYQINNFRERKLGYQQALINHQLSVYQEFEALVEPNPEGAYNDMIDYLKAMIAEGSELPTAFFAVNDNIALGALKAFRELKIKSSIVGFDDLPICEYCNPPLTTVRVNKIDLGRKTINRLVEIIGDQDQSKLKILIGTDIVKRESVENLNR</sequence>
<evidence type="ECO:0000256" key="1">
    <source>
        <dbReference type="ARBA" id="ARBA00023015"/>
    </source>
</evidence>
<name>A0ABU0DZY5_9FIRM</name>
<proteinExistence type="predicted"/>
<keyword evidence="3" id="KW-0804">Transcription</keyword>
<evidence type="ECO:0000259" key="4">
    <source>
        <dbReference type="PROSITE" id="PS50932"/>
    </source>
</evidence>
<dbReference type="Proteomes" id="UP001230220">
    <property type="component" value="Unassembled WGS sequence"/>
</dbReference>
<evidence type="ECO:0000313" key="5">
    <source>
        <dbReference type="EMBL" id="MDQ0360190.1"/>
    </source>
</evidence>
<dbReference type="SUPFAM" id="SSF47413">
    <property type="entry name" value="lambda repressor-like DNA-binding domains"/>
    <property type="match status" value="1"/>
</dbReference>
<organism evidence="5 6">
    <name type="scientific">Breznakia pachnodae</name>
    <dbReference type="NCBI Taxonomy" id="265178"/>
    <lineage>
        <taxon>Bacteria</taxon>
        <taxon>Bacillati</taxon>
        <taxon>Bacillota</taxon>
        <taxon>Erysipelotrichia</taxon>
        <taxon>Erysipelotrichales</taxon>
        <taxon>Erysipelotrichaceae</taxon>
        <taxon>Breznakia</taxon>
    </lineage>
</organism>
<dbReference type="InterPro" id="IPR046335">
    <property type="entry name" value="LacI/GalR-like_sensor"/>
</dbReference>
<keyword evidence="1" id="KW-0805">Transcription regulation</keyword>
<protein>
    <submittedName>
        <fullName evidence="5">LacI family transcriptional regulator</fullName>
    </submittedName>
</protein>
<dbReference type="RefSeq" id="WP_307405881.1">
    <property type="nucleotide sequence ID" value="NZ_JAUSUR010000001.1"/>
</dbReference>
<evidence type="ECO:0000313" key="6">
    <source>
        <dbReference type="Proteomes" id="UP001230220"/>
    </source>
</evidence>
<dbReference type="PANTHER" id="PTHR30146:SF109">
    <property type="entry name" value="HTH-TYPE TRANSCRIPTIONAL REGULATOR GALS"/>
    <property type="match status" value="1"/>
</dbReference>
<dbReference type="InterPro" id="IPR000843">
    <property type="entry name" value="HTH_LacI"/>
</dbReference>
<dbReference type="Pfam" id="PF00356">
    <property type="entry name" value="LacI"/>
    <property type="match status" value="1"/>
</dbReference>
<comment type="caution">
    <text evidence="5">The sequence shown here is derived from an EMBL/GenBank/DDBJ whole genome shotgun (WGS) entry which is preliminary data.</text>
</comment>
<dbReference type="Pfam" id="PF13377">
    <property type="entry name" value="Peripla_BP_3"/>
    <property type="match status" value="1"/>
</dbReference>